<dbReference type="AlphaFoldDB" id="D1AHR4"/>
<name>D1AHR4_SEBTE</name>
<accession>D1AHR4</accession>
<dbReference type="Proteomes" id="UP000000845">
    <property type="component" value="Chromosome"/>
</dbReference>
<dbReference type="HOGENOM" id="CLU_196664_0_0_0"/>
<evidence type="ECO:0000313" key="2">
    <source>
        <dbReference type="Proteomes" id="UP000000845"/>
    </source>
</evidence>
<protein>
    <submittedName>
        <fullName evidence="1">Uncharacterized protein</fullName>
    </submittedName>
</protein>
<dbReference type="RefSeq" id="WP_012860894.1">
    <property type="nucleotide sequence ID" value="NC_013517.1"/>
</dbReference>
<reference evidence="2" key="1">
    <citation type="submission" date="2009-09" db="EMBL/GenBank/DDBJ databases">
        <title>The complete chromosome of Sebaldella termitidis ATCC 33386.</title>
        <authorList>
            <consortium name="US DOE Joint Genome Institute (JGI-PGF)"/>
            <person name="Lucas S."/>
            <person name="Copeland A."/>
            <person name="Lapidus A."/>
            <person name="Glavina del Rio T."/>
            <person name="Dalin E."/>
            <person name="Tice H."/>
            <person name="Bruce D."/>
            <person name="Goodwin L."/>
            <person name="Pitluck S."/>
            <person name="Kyrpides N."/>
            <person name="Mavromatis K."/>
            <person name="Ivanova N."/>
            <person name="Mikhailova N."/>
            <person name="Sims D."/>
            <person name="Meincke L."/>
            <person name="Brettin T."/>
            <person name="Detter J.C."/>
            <person name="Han C."/>
            <person name="Larimer F."/>
            <person name="Land M."/>
            <person name="Hauser L."/>
            <person name="Markowitz V."/>
            <person name="Cheng J.F."/>
            <person name="Hugenholtz P."/>
            <person name="Woyke T."/>
            <person name="Wu D."/>
            <person name="Eisen J.A."/>
        </authorList>
    </citation>
    <scope>NUCLEOTIDE SEQUENCE [LARGE SCALE GENOMIC DNA]</scope>
    <source>
        <strain evidence="2">ATCC 33386 / NCTC 11300</strain>
    </source>
</reference>
<proteinExistence type="predicted"/>
<sequence>MAKTKKEDDEKEKPVFSKESLLNSKKYMFQKDLLNILLKDTKEYTLEEVDKKINEFKIGIVKE</sequence>
<reference evidence="1 2" key="2">
    <citation type="journal article" date="2010" name="Stand. Genomic Sci.">
        <title>Complete genome sequence of Sebaldella termitidis type strain (NCTC 11300).</title>
        <authorList>
            <person name="Harmon-Smith M."/>
            <person name="Celia L."/>
            <person name="Chertkov O."/>
            <person name="Lapidus A."/>
            <person name="Copeland A."/>
            <person name="Glavina Del Rio T."/>
            <person name="Nolan M."/>
            <person name="Lucas S."/>
            <person name="Tice H."/>
            <person name="Cheng J.F."/>
            <person name="Han C."/>
            <person name="Detter J.C."/>
            <person name="Bruce D."/>
            <person name="Goodwin L."/>
            <person name="Pitluck S."/>
            <person name="Pati A."/>
            <person name="Liolios K."/>
            <person name="Ivanova N."/>
            <person name="Mavromatis K."/>
            <person name="Mikhailova N."/>
            <person name="Chen A."/>
            <person name="Palaniappan K."/>
            <person name="Land M."/>
            <person name="Hauser L."/>
            <person name="Chang Y.J."/>
            <person name="Jeffries C.D."/>
            <person name="Brettin T."/>
            <person name="Goker M."/>
            <person name="Beck B."/>
            <person name="Bristow J."/>
            <person name="Eisen J.A."/>
            <person name="Markowitz V."/>
            <person name="Hugenholtz P."/>
            <person name="Kyrpides N.C."/>
            <person name="Klenk H.P."/>
            <person name="Chen F."/>
        </authorList>
    </citation>
    <scope>NUCLEOTIDE SEQUENCE [LARGE SCALE GENOMIC DNA]</scope>
    <source>
        <strain evidence="2">ATCC 33386 / NCTC 11300</strain>
    </source>
</reference>
<dbReference type="KEGG" id="str:Sterm_1436"/>
<gene>
    <name evidence="1" type="ordered locus">Sterm_1436</name>
</gene>
<evidence type="ECO:0000313" key="1">
    <source>
        <dbReference type="EMBL" id="ACZ08298.1"/>
    </source>
</evidence>
<dbReference type="STRING" id="526218.Sterm_1436"/>
<dbReference type="EMBL" id="CP001739">
    <property type="protein sequence ID" value="ACZ08298.1"/>
    <property type="molecule type" value="Genomic_DNA"/>
</dbReference>
<keyword evidence="2" id="KW-1185">Reference proteome</keyword>
<organism evidence="1 2">
    <name type="scientific">Sebaldella termitidis (strain ATCC 33386 / NCTC 11300)</name>
    <dbReference type="NCBI Taxonomy" id="526218"/>
    <lineage>
        <taxon>Bacteria</taxon>
        <taxon>Fusobacteriati</taxon>
        <taxon>Fusobacteriota</taxon>
        <taxon>Fusobacteriia</taxon>
        <taxon>Fusobacteriales</taxon>
        <taxon>Leptotrichiaceae</taxon>
        <taxon>Sebaldella</taxon>
    </lineage>
</organism>